<evidence type="ECO:0000256" key="2">
    <source>
        <dbReference type="ARBA" id="ARBA00022598"/>
    </source>
</evidence>
<evidence type="ECO:0000256" key="3">
    <source>
        <dbReference type="ARBA" id="ARBA00022741"/>
    </source>
</evidence>
<keyword evidence="6 9" id="KW-0030">Aminoacyl-tRNA synthetase</keyword>
<keyword evidence="5 9" id="KW-0648">Protein biosynthesis</keyword>
<dbReference type="PANTHER" id="PTHR11766:SF0">
    <property type="entry name" value="TYROSINE--TRNA LIGASE, MITOCHONDRIAL"/>
    <property type="match status" value="1"/>
</dbReference>
<dbReference type="GO" id="GO:0005524">
    <property type="term" value="F:ATP binding"/>
    <property type="evidence" value="ECO:0007669"/>
    <property type="project" value="UniProtKB-KW"/>
</dbReference>
<keyword evidence="12" id="KW-1185">Reference proteome</keyword>
<dbReference type="PANTHER" id="PTHR11766">
    <property type="entry name" value="TYROSYL-TRNA SYNTHETASE"/>
    <property type="match status" value="1"/>
</dbReference>
<dbReference type="FunFam" id="1.10.240.10:FF:000001">
    <property type="entry name" value="Tyrosine--tRNA ligase"/>
    <property type="match status" value="1"/>
</dbReference>
<evidence type="ECO:0000256" key="7">
    <source>
        <dbReference type="ARBA" id="ARBA00033323"/>
    </source>
</evidence>
<name>A0AAD9KHP6_RIDPI</name>
<dbReference type="CDD" id="cd00805">
    <property type="entry name" value="TyrRS_core"/>
    <property type="match status" value="1"/>
</dbReference>
<evidence type="ECO:0000313" key="11">
    <source>
        <dbReference type="EMBL" id="KAK2171492.1"/>
    </source>
</evidence>
<evidence type="ECO:0000256" key="5">
    <source>
        <dbReference type="ARBA" id="ARBA00022917"/>
    </source>
</evidence>
<keyword evidence="3 9" id="KW-0547">Nucleotide-binding</keyword>
<dbReference type="InterPro" id="IPR002305">
    <property type="entry name" value="aa-tRNA-synth_Ic"/>
</dbReference>
<reference evidence="11" key="1">
    <citation type="journal article" date="2023" name="Mol. Biol. Evol.">
        <title>Third-Generation Sequencing Reveals the Adaptive Role of the Epigenome in Three Deep-Sea Polychaetes.</title>
        <authorList>
            <person name="Perez M."/>
            <person name="Aroh O."/>
            <person name="Sun Y."/>
            <person name="Lan Y."/>
            <person name="Juniper S.K."/>
            <person name="Young C.R."/>
            <person name="Angers B."/>
            <person name="Qian P.Y."/>
        </authorList>
    </citation>
    <scope>NUCLEOTIDE SEQUENCE</scope>
    <source>
        <strain evidence="11">R07B-5</strain>
    </source>
</reference>
<dbReference type="Gene3D" id="3.10.290.10">
    <property type="entry name" value="RNA-binding S4 domain"/>
    <property type="match status" value="1"/>
</dbReference>
<dbReference type="SUPFAM" id="SSF55174">
    <property type="entry name" value="Alpha-L RNA-binding motif"/>
    <property type="match status" value="1"/>
</dbReference>
<dbReference type="EC" id="6.1.1.1" evidence="1 9"/>
<comment type="similarity">
    <text evidence="9">Belongs to the class-I aminoacyl-tRNA synthetase family.</text>
</comment>
<dbReference type="GO" id="GO:0003723">
    <property type="term" value="F:RNA binding"/>
    <property type="evidence" value="ECO:0007669"/>
    <property type="project" value="InterPro"/>
</dbReference>
<keyword evidence="4 9" id="KW-0067">ATP-binding</keyword>
<dbReference type="InterPro" id="IPR002307">
    <property type="entry name" value="Tyr-tRNA-ligase"/>
</dbReference>
<dbReference type="PROSITE" id="PS00178">
    <property type="entry name" value="AA_TRNA_LIGASE_I"/>
    <property type="match status" value="1"/>
</dbReference>
<evidence type="ECO:0000256" key="1">
    <source>
        <dbReference type="ARBA" id="ARBA00013160"/>
    </source>
</evidence>
<dbReference type="GO" id="GO:0005829">
    <property type="term" value="C:cytosol"/>
    <property type="evidence" value="ECO:0007669"/>
    <property type="project" value="TreeGrafter"/>
</dbReference>
<dbReference type="SUPFAM" id="SSF52374">
    <property type="entry name" value="Nucleotidylyl transferase"/>
    <property type="match status" value="1"/>
</dbReference>
<keyword evidence="10" id="KW-0812">Transmembrane</keyword>
<evidence type="ECO:0000256" key="4">
    <source>
        <dbReference type="ARBA" id="ARBA00022840"/>
    </source>
</evidence>
<keyword evidence="2 9" id="KW-0436">Ligase</keyword>
<dbReference type="AlphaFoldDB" id="A0AAD9KHP6"/>
<comment type="catalytic activity">
    <reaction evidence="8 9">
        <text>tRNA(Tyr) + L-tyrosine + ATP = L-tyrosyl-tRNA(Tyr) + AMP + diphosphate + H(+)</text>
        <dbReference type="Rhea" id="RHEA:10220"/>
        <dbReference type="Rhea" id="RHEA-COMP:9706"/>
        <dbReference type="Rhea" id="RHEA-COMP:9707"/>
        <dbReference type="ChEBI" id="CHEBI:15378"/>
        <dbReference type="ChEBI" id="CHEBI:30616"/>
        <dbReference type="ChEBI" id="CHEBI:33019"/>
        <dbReference type="ChEBI" id="CHEBI:58315"/>
        <dbReference type="ChEBI" id="CHEBI:78442"/>
        <dbReference type="ChEBI" id="CHEBI:78536"/>
        <dbReference type="ChEBI" id="CHEBI:456215"/>
        <dbReference type="EC" id="6.1.1.1"/>
    </reaction>
</comment>
<dbReference type="InterPro" id="IPR001412">
    <property type="entry name" value="aa-tRNA-synth_I_CS"/>
</dbReference>
<dbReference type="InterPro" id="IPR014729">
    <property type="entry name" value="Rossmann-like_a/b/a_fold"/>
</dbReference>
<dbReference type="Proteomes" id="UP001209878">
    <property type="component" value="Unassembled WGS sequence"/>
</dbReference>
<dbReference type="FunFam" id="3.40.50.620:FF:000107">
    <property type="entry name" value="Tyrosine--tRNA ligase"/>
    <property type="match status" value="1"/>
</dbReference>
<evidence type="ECO:0000256" key="9">
    <source>
        <dbReference type="RuleBase" id="RU361234"/>
    </source>
</evidence>
<feature type="transmembrane region" description="Helical" evidence="10">
    <location>
        <begin position="227"/>
        <end position="248"/>
    </location>
</feature>
<dbReference type="GO" id="GO:0005739">
    <property type="term" value="C:mitochondrion"/>
    <property type="evidence" value="ECO:0007669"/>
    <property type="project" value="TreeGrafter"/>
</dbReference>
<dbReference type="Pfam" id="PF00579">
    <property type="entry name" value="tRNA-synt_1b"/>
    <property type="match status" value="1"/>
</dbReference>
<accession>A0AAD9KHP6</accession>
<keyword evidence="10" id="KW-1133">Transmembrane helix</keyword>
<dbReference type="Gene3D" id="1.10.240.10">
    <property type="entry name" value="Tyrosyl-Transfer RNA Synthetase"/>
    <property type="match status" value="1"/>
</dbReference>
<evidence type="ECO:0000256" key="8">
    <source>
        <dbReference type="ARBA" id="ARBA00048248"/>
    </source>
</evidence>
<dbReference type="PRINTS" id="PR01040">
    <property type="entry name" value="TRNASYNTHTYR"/>
</dbReference>
<gene>
    <name evidence="11" type="ORF">NP493_1061g00031</name>
</gene>
<dbReference type="GO" id="GO:0004831">
    <property type="term" value="F:tyrosine-tRNA ligase activity"/>
    <property type="evidence" value="ECO:0007669"/>
    <property type="project" value="UniProtKB-EC"/>
</dbReference>
<proteinExistence type="inferred from homology"/>
<keyword evidence="10" id="KW-0472">Membrane</keyword>
<feature type="transmembrane region" description="Helical" evidence="10">
    <location>
        <begin position="442"/>
        <end position="462"/>
    </location>
</feature>
<evidence type="ECO:0000256" key="10">
    <source>
        <dbReference type="SAM" id="Phobius"/>
    </source>
</evidence>
<protein>
    <recommendedName>
        <fullName evidence="1 9">Tyrosine--tRNA ligase</fullName>
        <ecNumber evidence="1 9">6.1.1.1</ecNumber>
    </recommendedName>
    <alternativeName>
        <fullName evidence="7 9">Tyrosyl-tRNA synthetase</fullName>
    </alternativeName>
</protein>
<dbReference type="GO" id="GO:0006437">
    <property type="term" value="P:tyrosyl-tRNA aminoacylation"/>
    <property type="evidence" value="ECO:0007669"/>
    <property type="project" value="InterPro"/>
</dbReference>
<dbReference type="InterPro" id="IPR024088">
    <property type="entry name" value="Tyr-tRNA-ligase_bac-type"/>
</dbReference>
<sequence length="530" mass="59678">MCITRSCRHYMSGNRNVLKLHERGIFENVFPEERSPDLLRALKGAPVCCYSGFDPTADSLHIGNLMVIIALLHCQRAGHQTIALVGGATAQIGDPSGKTKERTPMDLETIESNVTSIKSSLKRIFRNHQEYFCQNEKDIQPIKIMNNAEWYSNRNVVEFLSTVGRHFRMGTMLGRHSVQTRLKSPDGMSFTEFTYQMFQAYDWLHLYRNYNCLIQVSHCMTCDQCVLWFQVCCATVYAVVPGLTVPLIKSTTGDKLGKTAGNAVWLNSDKTSPFELYQFYLNLPDADMERFLKTFTFLSNEDITRIIIDHKDKPELRKAQKKLAENVTLLIHGEEGLQSAVRCTEALFHGSAESLARLSAQDMTNLFRSAPTKELFLEPGTTVFDTVMKAGCFSREVDADRVIKAGGVYINHRRMTQADNVLIPGEHILPNNVTLVRVGKCVILPCFVLPCLASLILCYVILPITIMPYCLCGGTASSPVRSIPIYLLPHLSDLFLAFRLSVTHFHYPSCVHVRGRNQAVVVVHLSKYIP</sequence>
<dbReference type="NCBIfam" id="TIGR00234">
    <property type="entry name" value="tyrS"/>
    <property type="match status" value="1"/>
</dbReference>
<comment type="caution">
    <text evidence="11">The sequence shown here is derived from an EMBL/GenBank/DDBJ whole genome shotgun (WGS) entry which is preliminary data.</text>
</comment>
<evidence type="ECO:0000313" key="12">
    <source>
        <dbReference type="Proteomes" id="UP001209878"/>
    </source>
</evidence>
<organism evidence="11 12">
    <name type="scientific">Ridgeia piscesae</name>
    <name type="common">Tubeworm</name>
    <dbReference type="NCBI Taxonomy" id="27915"/>
    <lineage>
        <taxon>Eukaryota</taxon>
        <taxon>Metazoa</taxon>
        <taxon>Spiralia</taxon>
        <taxon>Lophotrochozoa</taxon>
        <taxon>Annelida</taxon>
        <taxon>Polychaeta</taxon>
        <taxon>Sedentaria</taxon>
        <taxon>Canalipalpata</taxon>
        <taxon>Sabellida</taxon>
        <taxon>Siboglinidae</taxon>
        <taxon>Ridgeia</taxon>
    </lineage>
</organism>
<dbReference type="InterPro" id="IPR036986">
    <property type="entry name" value="S4_RNA-bd_sf"/>
</dbReference>
<evidence type="ECO:0000256" key="6">
    <source>
        <dbReference type="ARBA" id="ARBA00023146"/>
    </source>
</evidence>
<dbReference type="EMBL" id="JAODUO010001059">
    <property type="protein sequence ID" value="KAK2171492.1"/>
    <property type="molecule type" value="Genomic_DNA"/>
</dbReference>
<dbReference type="Gene3D" id="3.40.50.620">
    <property type="entry name" value="HUPs"/>
    <property type="match status" value="1"/>
</dbReference>